<keyword evidence="8 13" id="KW-1133">Transmembrane helix</keyword>
<gene>
    <name evidence="15" type="ORF">ACFOEV_19255</name>
</gene>
<dbReference type="PANTHER" id="PTHR11537:SF254">
    <property type="entry name" value="POTASSIUM VOLTAGE-GATED CHANNEL PROTEIN SHAB"/>
    <property type="match status" value="1"/>
</dbReference>
<keyword evidence="6" id="KW-0851">Voltage-gated channel</keyword>
<comment type="caution">
    <text evidence="15">The sequence shown here is derived from an EMBL/GenBank/DDBJ whole genome shotgun (WGS) entry which is preliminary data.</text>
</comment>
<dbReference type="InterPro" id="IPR005821">
    <property type="entry name" value="Ion_trans_dom"/>
</dbReference>
<feature type="transmembrane region" description="Helical" evidence="13">
    <location>
        <begin position="33"/>
        <end position="54"/>
    </location>
</feature>
<feature type="transmembrane region" description="Helical" evidence="13">
    <location>
        <begin position="215"/>
        <end position="237"/>
    </location>
</feature>
<dbReference type="EMBL" id="JBHRUG010000043">
    <property type="protein sequence ID" value="MFC3285740.1"/>
    <property type="molecule type" value="Genomic_DNA"/>
</dbReference>
<dbReference type="Proteomes" id="UP001595579">
    <property type="component" value="Unassembled WGS sequence"/>
</dbReference>
<evidence type="ECO:0000313" key="16">
    <source>
        <dbReference type="Proteomes" id="UP001595579"/>
    </source>
</evidence>
<evidence type="ECO:0000256" key="3">
    <source>
        <dbReference type="ARBA" id="ARBA00022538"/>
    </source>
</evidence>
<keyword evidence="16" id="KW-1185">Reference proteome</keyword>
<evidence type="ECO:0000313" key="15">
    <source>
        <dbReference type="EMBL" id="MFC3285740.1"/>
    </source>
</evidence>
<dbReference type="InterPro" id="IPR027359">
    <property type="entry name" value="Volt_channel_dom_sf"/>
</dbReference>
<keyword evidence="3" id="KW-0633">Potassium transport</keyword>
<dbReference type="InterPro" id="IPR028325">
    <property type="entry name" value="VG_K_chnl"/>
</dbReference>
<evidence type="ECO:0000256" key="7">
    <source>
        <dbReference type="ARBA" id="ARBA00022958"/>
    </source>
</evidence>
<feature type="domain" description="Ion transport" evidence="14">
    <location>
        <begin position="30"/>
        <end position="236"/>
    </location>
</feature>
<keyword evidence="10 13" id="KW-0472">Membrane</keyword>
<protein>
    <submittedName>
        <fullName evidence="15">Ion transporter</fullName>
    </submittedName>
</protein>
<dbReference type="SUPFAM" id="SSF81324">
    <property type="entry name" value="Voltage-gated potassium channels"/>
    <property type="match status" value="1"/>
</dbReference>
<evidence type="ECO:0000256" key="5">
    <source>
        <dbReference type="ARBA" id="ARBA00022826"/>
    </source>
</evidence>
<name>A0ABV7LTX4_9GAMM</name>
<proteinExistence type="predicted"/>
<accession>A0ABV7LTX4</accession>
<evidence type="ECO:0000256" key="11">
    <source>
        <dbReference type="ARBA" id="ARBA00023303"/>
    </source>
</evidence>
<keyword evidence="9" id="KW-0406">Ion transport</keyword>
<sequence length="300" mass="33884">MQPTLKPAAEGLRTRVFQIIFESGTPLAKGFDIALIVAILASVGVVLLDSVVPLRVRFGELFYWLEWGFTGLFTLELAMRLYCLERPFRYLRSLYGVIDVIAILPTWLMLLLPGVQSLVVLRLLRVLRVFRVLRLMQFVGEGRLLLDALKRSVRQIFLFFFSIFIVVIIFASAMYLIESPEVGFTSIPQSIYWAIVSLTTVGYGDIVPVTPLGQAITVVLMLIGYSIIAVPTGVFSAQVIRSIREERYSEEACPGCGHDRHERRAKYCLLCGTWLDEETEDPRAWKDADRNDDAPAIDDT</sequence>
<evidence type="ECO:0000256" key="2">
    <source>
        <dbReference type="ARBA" id="ARBA00022448"/>
    </source>
</evidence>
<keyword evidence="11" id="KW-0407">Ion channel</keyword>
<keyword evidence="7" id="KW-0630">Potassium</keyword>
<dbReference type="PANTHER" id="PTHR11537">
    <property type="entry name" value="VOLTAGE-GATED POTASSIUM CHANNEL"/>
    <property type="match status" value="1"/>
</dbReference>
<dbReference type="Gene3D" id="1.10.287.70">
    <property type="match status" value="1"/>
</dbReference>
<feature type="transmembrane region" description="Helical" evidence="13">
    <location>
        <begin position="94"/>
        <end position="124"/>
    </location>
</feature>
<feature type="transmembrane region" description="Helical" evidence="13">
    <location>
        <begin position="61"/>
        <end position="82"/>
    </location>
</feature>
<keyword evidence="4 13" id="KW-0812">Transmembrane</keyword>
<dbReference type="Pfam" id="PF00520">
    <property type="entry name" value="Ion_trans"/>
    <property type="match status" value="1"/>
</dbReference>
<keyword evidence="2" id="KW-0813">Transport</keyword>
<evidence type="ECO:0000256" key="9">
    <source>
        <dbReference type="ARBA" id="ARBA00023065"/>
    </source>
</evidence>
<evidence type="ECO:0000259" key="14">
    <source>
        <dbReference type="Pfam" id="PF00520"/>
    </source>
</evidence>
<organism evidence="15 16">
    <name type="scientific">Litchfieldella rifensis</name>
    <dbReference type="NCBI Taxonomy" id="762643"/>
    <lineage>
        <taxon>Bacteria</taxon>
        <taxon>Pseudomonadati</taxon>
        <taxon>Pseudomonadota</taxon>
        <taxon>Gammaproteobacteria</taxon>
        <taxon>Oceanospirillales</taxon>
        <taxon>Halomonadaceae</taxon>
        <taxon>Litchfieldella</taxon>
    </lineage>
</organism>
<evidence type="ECO:0000256" key="13">
    <source>
        <dbReference type="SAM" id="Phobius"/>
    </source>
</evidence>
<evidence type="ECO:0000256" key="6">
    <source>
        <dbReference type="ARBA" id="ARBA00022882"/>
    </source>
</evidence>
<feature type="region of interest" description="Disordered" evidence="12">
    <location>
        <begin position="280"/>
        <end position="300"/>
    </location>
</feature>
<feature type="transmembrane region" description="Helical" evidence="13">
    <location>
        <begin position="156"/>
        <end position="177"/>
    </location>
</feature>
<evidence type="ECO:0000256" key="10">
    <source>
        <dbReference type="ARBA" id="ARBA00023136"/>
    </source>
</evidence>
<keyword evidence="5" id="KW-0631">Potassium channel</keyword>
<evidence type="ECO:0000256" key="12">
    <source>
        <dbReference type="SAM" id="MobiDB-lite"/>
    </source>
</evidence>
<dbReference type="PRINTS" id="PR00169">
    <property type="entry name" value="KCHANNEL"/>
</dbReference>
<evidence type="ECO:0000256" key="4">
    <source>
        <dbReference type="ARBA" id="ARBA00022692"/>
    </source>
</evidence>
<dbReference type="Gene3D" id="1.20.120.350">
    <property type="entry name" value="Voltage-gated potassium channels. Chain C"/>
    <property type="match status" value="1"/>
</dbReference>
<feature type="compositionally biased region" description="Basic and acidic residues" evidence="12">
    <location>
        <begin position="281"/>
        <end position="293"/>
    </location>
</feature>
<comment type="subcellular location">
    <subcellularLocation>
        <location evidence="1">Membrane</location>
        <topology evidence="1">Multi-pass membrane protein</topology>
    </subcellularLocation>
</comment>
<dbReference type="RefSeq" id="WP_386776517.1">
    <property type="nucleotide sequence ID" value="NZ_JBHRUG010000043.1"/>
</dbReference>
<evidence type="ECO:0000256" key="8">
    <source>
        <dbReference type="ARBA" id="ARBA00022989"/>
    </source>
</evidence>
<evidence type="ECO:0000256" key="1">
    <source>
        <dbReference type="ARBA" id="ARBA00004141"/>
    </source>
</evidence>
<reference evidence="16" key="1">
    <citation type="journal article" date="2019" name="Int. J. Syst. Evol. Microbiol.">
        <title>The Global Catalogue of Microorganisms (GCM) 10K type strain sequencing project: providing services to taxonomists for standard genome sequencing and annotation.</title>
        <authorList>
            <consortium name="The Broad Institute Genomics Platform"/>
            <consortium name="The Broad Institute Genome Sequencing Center for Infectious Disease"/>
            <person name="Wu L."/>
            <person name="Ma J."/>
        </authorList>
    </citation>
    <scope>NUCLEOTIDE SEQUENCE [LARGE SCALE GENOMIC DNA]</scope>
    <source>
        <strain evidence="16">CECT 7698</strain>
    </source>
</reference>